<feature type="compositionally biased region" description="Basic and acidic residues" evidence="1">
    <location>
        <begin position="22"/>
        <end position="34"/>
    </location>
</feature>
<dbReference type="OrthoDB" id="3232309at2759"/>
<gene>
    <name evidence="3" type="ORF">E8E13_000136</name>
</gene>
<evidence type="ECO:0000313" key="4">
    <source>
        <dbReference type="Proteomes" id="UP000801428"/>
    </source>
</evidence>
<evidence type="ECO:0000313" key="3">
    <source>
        <dbReference type="EMBL" id="KAF2994911.1"/>
    </source>
</evidence>
<dbReference type="InterPro" id="IPR036305">
    <property type="entry name" value="RGS_sf"/>
</dbReference>
<keyword evidence="2" id="KW-0812">Transmembrane</keyword>
<evidence type="ECO:0000256" key="1">
    <source>
        <dbReference type="SAM" id="MobiDB-lite"/>
    </source>
</evidence>
<feature type="transmembrane region" description="Helical" evidence="2">
    <location>
        <begin position="316"/>
        <end position="340"/>
    </location>
</feature>
<protein>
    <recommendedName>
        <fullName evidence="5">RGS domain-containing protein</fullName>
    </recommendedName>
</protein>
<feature type="compositionally biased region" description="Polar residues" evidence="1">
    <location>
        <begin position="143"/>
        <end position="157"/>
    </location>
</feature>
<proteinExistence type="predicted"/>
<evidence type="ECO:0008006" key="5">
    <source>
        <dbReference type="Google" id="ProtNLM"/>
    </source>
</evidence>
<dbReference type="Proteomes" id="UP000801428">
    <property type="component" value="Unassembled WGS sequence"/>
</dbReference>
<dbReference type="InterPro" id="IPR044926">
    <property type="entry name" value="RGS_subdomain_2"/>
</dbReference>
<dbReference type="Gene3D" id="1.10.167.10">
    <property type="entry name" value="Regulator of G-protein Signalling 4, domain 2"/>
    <property type="match status" value="1"/>
</dbReference>
<sequence length="447" mass="49763">MVYNLSYRRPQRQARASTESVTGEHKQLSIRESVRSGSSGMSHGIPEALSFDRIIAGGVCPPCTVRDFMNFLKYIELSAENLQFFLWYRDYSKRFNELPASEKVLSPEWTGSGNNGDASKLSAQKPHPEVSTMLEGTDFASEKTGQQTEKTSGNNPFYTPPHTPTNGSHRREESLDSYDESMTTGKVNHSERAAGKSKRSYATVTVQPYREEVNRIISIYIADGGSRQLNLSSKERSALLHALQNTTHPSAFKDVITTVEWSLRCQAHPNFIRWTICNGNRPRVVFARGLGIGGIVAGLIVAILLTLSSAGRAWRVLSLIGFVIGISTLIAAWKGMCVVLHGMHHRHLRPWELFTSDDEPQGYDAKTDSADTLGSHASSNSWEDEPWVAKYEKRNVIRKIFDREVWIQEPALRQIQDTIFIQAILGSLIIGSVAVGIFCAIPAGNFF</sequence>
<dbReference type="AlphaFoldDB" id="A0A9P4T548"/>
<comment type="caution">
    <text evidence="3">The sequence shown here is derived from an EMBL/GenBank/DDBJ whole genome shotgun (WGS) entry which is preliminary data.</text>
</comment>
<dbReference type="EMBL" id="SWKU01000036">
    <property type="protein sequence ID" value="KAF2994911.1"/>
    <property type="molecule type" value="Genomic_DNA"/>
</dbReference>
<keyword evidence="2" id="KW-1133">Transmembrane helix</keyword>
<keyword evidence="4" id="KW-1185">Reference proteome</keyword>
<feature type="transmembrane region" description="Helical" evidence="2">
    <location>
        <begin position="290"/>
        <end position="310"/>
    </location>
</feature>
<keyword evidence="2" id="KW-0472">Membrane</keyword>
<name>A0A9P4T548_CURKU</name>
<evidence type="ECO:0000256" key="2">
    <source>
        <dbReference type="SAM" id="Phobius"/>
    </source>
</evidence>
<dbReference type="PANTHER" id="PTHR39466">
    <property type="entry name" value="RGS DOMAIN-CONTAINING PROTEIN"/>
    <property type="match status" value="1"/>
</dbReference>
<dbReference type="PANTHER" id="PTHR39466:SF1">
    <property type="entry name" value="RGS DOMAIN-CONTAINING PROTEIN"/>
    <property type="match status" value="1"/>
</dbReference>
<dbReference type="SUPFAM" id="SSF48097">
    <property type="entry name" value="Regulator of G-protein signaling, RGS"/>
    <property type="match status" value="1"/>
</dbReference>
<feature type="region of interest" description="Disordered" evidence="1">
    <location>
        <begin position="105"/>
        <end position="200"/>
    </location>
</feature>
<accession>A0A9P4T548</accession>
<feature type="transmembrane region" description="Helical" evidence="2">
    <location>
        <begin position="419"/>
        <end position="443"/>
    </location>
</feature>
<organism evidence="3 4">
    <name type="scientific">Curvularia kusanoi</name>
    <name type="common">Cochliobolus kusanoi</name>
    <dbReference type="NCBI Taxonomy" id="90978"/>
    <lineage>
        <taxon>Eukaryota</taxon>
        <taxon>Fungi</taxon>
        <taxon>Dikarya</taxon>
        <taxon>Ascomycota</taxon>
        <taxon>Pezizomycotina</taxon>
        <taxon>Dothideomycetes</taxon>
        <taxon>Pleosporomycetidae</taxon>
        <taxon>Pleosporales</taxon>
        <taxon>Pleosporineae</taxon>
        <taxon>Pleosporaceae</taxon>
        <taxon>Curvularia</taxon>
    </lineage>
</organism>
<feature type="region of interest" description="Disordered" evidence="1">
    <location>
        <begin position="1"/>
        <end position="41"/>
    </location>
</feature>
<reference evidence="3" key="1">
    <citation type="submission" date="2019-04" db="EMBL/GenBank/DDBJ databases">
        <title>Sequencing of skin fungus with MAO and IRED activity.</title>
        <authorList>
            <person name="Marsaioli A.J."/>
            <person name="Bonatto J.M.C."/>
            <person name="Reis Junior O."/>
        </authorList>
    </citation>
    <scope>NUCLEOTIDE SEQUENCE</scope>
    <source>
        <strain evidence="3">30M1</strain>
    </source>
</reference>